<reference evidence="1 2" key="1">
    <citation type="submission" date="2023-10" db="EMBL/GenBank/DDBJ databases">
        <title>Sphingomonas sp. HF-S4 16S ribosomal RNA gene Genome sequencing and assembly.</title>
        <authorList>
            <person name="Lee H."/>
        </authorList>
    </citation>
    <scope>NUCLEOTIDE SEQUENCE [LARGE SCALE GENOMIC DNA]</scope>
    <source>
        <strain evidence="1 2">HF-S4</strain>
    </source>
</reference>
<protein>
    <submittedName>
        <fullName evidence="1">Helix-turn-helix domain-containing protein</fullName>
    </submittedName>
</protein>
<sequence>MAASLELDRYVVDVLMPDLVGHDRKPSAFLVYLLIEALDVAREPLGYSALAERTGLSRRTCQDAIAHLERRGLIAVERRADNEAAWFRPLRPWIRR</sequence>
<dbReference type="Gene3D" id="1.10.10.10">
    <property type="entry name" value="Winged helix-like DNA-binding domain superfamily/Winged helix DNA-binding domain"/>
    <property type="match status" value="1"/>
</dbReference>
<organism evidence="1 2">
    <name type="scientific">Sphingomonas agrestis</name>
    <dbReference type="NCBI Taxonomy" id="3080540"/>
    <lineage>
        <taxon>Bacteria</taxon>
        <taxon>Pseudomonadati</taxon>
        <taxon>Pseudomonadota</taxon>
        <taxon>Alphaproteobacteria</taxon>
        <taxon>Sphingomonadales</taxon>
        <taxon>Sphingomonadaceae</taxon>
        <taxon>Sphingomonas</taxon>
    </lineage>
</organism>
<gene>
    <name evidence="1" type="ORF">RZN05_01425</name>
</gene>
<proteinExistence type="predicted"/>
<evidence type="ECO:0000313" key="2">
    <source>
        <dbReference type="Proteomes" id="UP001273531"/>
    </source>
</evidence>
<comment type="caution">
    <text evidence="1">The sequence shown here is derived from an EMBL/GenBank/DDBJ whole genome shotgun (WGS) entry which is preliminary data.</text>
</comment>
<dbReference type="RefSeq" id="WP_317224844.1">
    <property type="nucleotide sequence ID" value="NZ_JAWJEJ010000001.1"/>
</dbReference>
<evidence type="ECO:0000313" key="1">
    <source>
        <dbReference type="EMBL" id="MDV3455628.1"/>
    </source>
</evidence>
<dbReference type="EMBL" id="JAWJEJ010000001">
    <property type="protein sequence ID" value="MDV3455628.1"/>
    <property type="molecule type" value="Genomic_DNA"/>
</dbReference>
<dbReference type="SUPFAM" id="SSF46785">
    <property type="entry name" value="Winged helix' DNA-binding domain"/>
    <property type="match status" value="1"/>
</dbReference>
<dbReference type="Pfam" id="PF13730">
    <property type="entry name" value="HTH_36"/>
    <property type="match status" value="1"/>
</dbReference>
<dbReference type="InterPro" id="IPR036390">
    <property type="entry name" value="WH_DNA-bd_sf"/>
</dbReference>
<keyword evidence="2" id="KW-1185">Reference proteome</keyword>
<name>A0ABU3Y2M3_9SPHN</name>
<dbReference type="Proteomes" id="UP001273531">
    <property type="component" value="Unassembled WGS sequence"/>
</dbReference>
<dbReference type="InterPro" id="IPR036388">
    <property type="entry name" value="WH-like_DNA-bd_sf"/>
</dbReference>
<accession>A0ABU3Y2M3</accession>